<organism evidence="3 4">
    <name type="scientific">Blastococcus tunisiensis</name>
    <dbReference type="NCBI Taxonomy" id="1798228"/>
    <lineage>
        <taxon>Bacteria</taxon>
        <taxon>Bacillati</taxon>
        <taxon>Actinomycetota</taxon>
        <taxon>Actinomycetes</taxon>
        <taxon>Geodermatophilales</taxon>
        <taxon>Geodermatophilaceae</taxon>
        <taxon>Blastococcus</taxon>
    </lineage>
</organism>
<dbReference type="GO" id="GO:0004497">
    <property type="term" value="F:monooxygenase activity"/>
    <property type="evidence" value="ECO:0007669"/>
    <property type="project" value="UniProtKB-KW"/>
</dbReference>
<dbReference type="Gene3D" id="3.20.20.30">
    <property type="entry name" value="Luciferase-like domain"/>
    <property type="match status" value="1"/>
</dbReference>
<dbReference type="AlphaFoldDB" id="A0A1I2A707"/>
<dbReference type="STRING" id="1798228.SAMN05216574_103243"/>
<gene>
    <name evidence="3" type="ORF">SAMN05216574_103243</name>
</gene>
<dbReference type="PANTHER" id="PTHR43244">
    <property type="match status" value="1"/>
</dbReference>
<sequence length="344" mass="37217">MNSEPQVMNRLGLAVGLRNLGALELADLAQAAESTGLGRFVAMEAWRETVVPLSACAMRTEQMGLGTGVMQIFPVNPVMVALQASALQELSGGRFSLGLGLGAAFVVPRWFGVPYERPMTRMREFLEIVRGVHASAGAAPFSYDGELFTIRKYSLGDAPVRPVPLHIAAIGPKMLELAGELADGVMVGALYSPDHLVDVRERLAVGAARAGRDPAEVEISYHLIAACDDDGDRARSLARRSITYCTQYPHYLKRFAAEGFGPLAEEIGQLIRAHENDAAEARVSDAMLERFAVAGTPAECRDQLRRHLAGEALPSLTLFPFRVSEQDVMSSHYLLLKELGSLAV</sequence>
<dbReference type="Pfam" id="PF00296">
    <property type="entry name" value="Bac_luciferase"/>
    <property type="match status" value="1"/>
</dbReference>
<dbReference type="Proteomes" id="UP000198589">
    <property type="component" value="Unassembled WGS sequence"/>
</dbReference>
<evidence type="ECO:0000313" key="3">
    <source>
        <dbReference type="EMBL" id="SFE39616.1"/>
    </source>
</evidence>
<dbReference type="PANTHER" id="PTHR43244:SF1">
    <property type="entry name" value="5,10-METHYLENETETRAHYDROMETHANOPTERIN REDUCTASE"/>
    <property type="match status" value="1"/>
</dbReference>
<dbReference type="OrthoDB" id="7054907at2"/>
<reference evidence="4" key="1">
    <citation type="submission" date="2016-10" db="EMBL/GenBank/DDBJ databases">
        <authorList>
            <person name="Varghese N."/>
            <person name="Submissions S."/>
        </authorList>
    </citation>
    <scope>NUCLEOTIDE SEQUENCE [LARGE SCALE GENOMIC DNA]</scope>
    <source>
        <strain evidence="4">DSM 46838</strain>
    </source>
</reference>
<proteinExistence type="predicted"/>
<evidence type="ECO:0000313" key="4">
    <source>
        <dbReference type="Proteomes" id="UP000198589"/>
    </source>
</evidence>
<dbReference type="InterPro" id="IPR011251">
    <property type="entry name" value="Luciferase-like_dom"/>
</dbReference>
<name>A0A1I2A707_9ACTN</name>
<dbReference type="InterPro" id="IPR036661">
    <property type="entry name" value="Luciferase-like_sf"/>
</dbReference>
<dbReference type="GO" id="GO:0016705">
    <property type="term" value="F:oxidoreductase activity, acting on paired donors, with incorporation or reduction of molecular oxygen"/>
    <property type="evidence" value="ECO:0007669"/>
    <property type="project" value="InterPro"/>
</dbReference>
<evidence type="ECO:0000256" key="1">
    <source>
        <dbReference type="ARBA" id="ARBA00023002"/>
    </source>
</evidence>
<keyword evidence="1" id="KW-0560">Oxidoreductase</keyword>
<protein>
    <submittedName>
        <fullName evidence="3">Flavin-dependent oxidoreductase, luciferase family (Includes alkanesulfonate monooxygenase SsuD and methylene tetrahydromethanopterin reductase)</fullName>
    </submittedName>
</protein>
<keyword evidence="3" id="KW-0503">Monooxygenase</keyword>
<dbReference type="CDD" id="cd01097">
    <property type="entry name" value="Tetrahydromethanopterin_reductase"/>
    <property type="match status" value="1"/>
</dbReference>
<dbReference type="SUPFAM" id="SSF51679">
    <property type="entry name" value="Bacterial luciferase-like"/>
    <property type="match status" value="1"/>
</dbReference>
<dbReference type="InterPro" id="IPR050564">
    <property type="entry name" value="F420-G6PD/mer"/>
</dbReference>
<accession>A0A1I2A707</accession>
<dbReference type="RefSeq" id="WP_092195780.1">
    <property type="nucleotide sequence ID" value="NZ_FOND01000003.1"/>
</dbReference>
<evidence type="ECO:0000259" key="2">
    <source>
        <dbReference type="Pfam" id="PF00296"/>
    </source>
</evidence>
<feature type="domain" description="Luciferase-like" evidence="2">
    <location>
        <begin position="24"/>
        <end position="306"/>
    </location>
</feature>
<dbReference type="EMBL" id="FOND01000003">
    <property type="protein sequence ID" value="SFE39616.1"/>
    <property type="molecule type" value="Genomic_DNA"/>
</dbReference>
<keyword evidence="4" id="KW-1185">Reference proteome</keyword>